<evidence type="ECO:0000256" key="1">
    <source>
        <dbReference type="SAM" id="SignalP"/>
    </source>
</evidence>
<accession>A0ABU3GRD4</accession>
<comment type="caution">
    <text evidence="2">The sequence shown here is derived from an EMBL/GenBank/DDBJ whole genome shotgun (WGS) entry which is preliminary data.</text>
</comment>
<proteinExistence type="predicted"/>
<organism evidence="2 3">
    <name type="scientific">Mucilaginibacter terrae</name>
    <dbReference type="NCBI Taxonomy" id="1955052"/>
    <lineage>
        <taxon>Bacteria</taxon>
        <taxon>Pseudomonadati</taxon>
        <taxon>Bacteroidota</taxon>
        <taxon>Sphingobacteriia</taxon>
        <taxon>Sphingobacteriales</taxon>
        <taxon>Sphingobacteriaceae</taxon>
        <taxon>Mucilaginibacter</taxon>
    </lineage>
</organism>
<gene>
    <name evidence="2" type="ORF">QE417_001417</name>
</gene>
<sequence length="155" mass="17387">MKKCIILTLSLLLCGIGVSAQTQVTWSYSVVERHGDEATLRIRAEIGPECLIYSTTVPEGGPIPTRISFLPSTQFELVGGIKESQPTVIYSDLFRMRLAYFNQEATFEQKIRLRSRHAVVHGTIAYMIETDSLCVLPDDEVFNVDLRKSSHPAQQ</sequence>
<name>A0ABU3GRD4_9SPHI</name>
<reference evidence="3" key="1">
    <citation type="submission" date="2023-07" db="EMBL/GenBank/DDBJ databases">
        <title>Functional and genomic diversity of the sorghum phyllosphere microbiome.</title>
        <authorList>
            <person name="Shade A."/>
        </authorList>
    </citation>
    <scope>NUCLEOTIDE SEQUENCE [LARGE SCALE GENOMIC DNA]</scope>
    <source>
        <strain evidence="3">SORGH_AS_0422</strain>
    </source>
</reference>
<dbReference type="Proteomes" id="UP001258315">
    <property type="component" value="Unassembled WGS sequence"/>
</dbReference>
<evidence type="ECO:0000313" key="3">
    <source>
        <dbReference type="Proteomes" id="UP001258315"/>
    </source>
</evidence>
<keyword evidence="1" id="KW-0732">Signal</keyword>
<feature type="chain" id="PRO_5045646701" evidence="1">
    <location>
        <begin position="21"/>
        <end position="155"/>
    </location>
</feature>
<protein>
    <submittedName>
        <fullName evidence="2">Uncharacterized protein</fullName>
    </submittedName>
</protein>
<keyword evidence="3" id="KW-1185">Reference proteome</keyword>
<dbReference type="EMBL" id="JAVLVU010000001">
    <property type="protein sequence ID" value="MDT3402345.1"/>
    <property type="molecule type" value="Genomic_DNA"/>
</dbReference>
<evidence type="ECO:0000313" key="2">
    <source>
        <dbReference type="EMBL" id="MDT3402345.1"/>
    </source>
</evidence>
<dbReference type="RefSeq" id="WP_311948732.1">
    <property type="nucleotide sequence ID" value="NZ_JAVLVU010000001.1"/>
</dbReference>
<feature type="signal peptide" evidence="1">
    <location>
        <begin position="1"/>
        <end position="20"/>
    </location>
</feature>